<evidence type="ECO:0000313" key="2">
    <source>
        <dbReference type="EMBL" id="ODV70529.1"/>
    </source>
</evidence>
<sequence length="140" mass="15703">MSQIIIQQQSIPVEEIKVPQRSPARLSHNAISEYISQMNSKLKLYSPDLTDASSFEDRNDGSDKSISESIFSTESVKQEEPADDIEDWEMLLDEIELDDNGDSNLIFQVDEVVSVVAIHNSTMNAKKPLTCVNIVSQMVE</sequence>
<feature type="compositionally biased region" description="Basic and acidic residues" evidence="1">
    <location>
        <begin position="55"/>
        <end position="66"/>
    </location>
</feature>
<keyword evidence="3" id="KW-1185">Reference proteome</keyword>
<gene>
    <name evidence="2" type="ORF">HYPBUDRAFT_4388</name>
</gene>
<dbReference type="GeneID" id="30997971"/>
<name>A0A1E4RTC9_9ASCO</name>
<feature type="region of interest" description="Disordered" evidence="1">
    <location>
        <begin position="52"/>
        <end position="82"/>
    </location>
</feature>
<proteinExistence type="predicted"/>
<accession>A0A1E4RTC9</accession>
<dbReference type="OrthoDB" id="4026431at2759"/>
<dbReference type="EMBL" id="KV454538">
    <property type="protein sequence ID" value="ODV70529.1"/>
    <property type="molecule type" value="Genomic_DNA"/>
</dbReference>
<protein>
    <submittedName>
        <fullName evidence="2">Uncharacterized protein</fullName>
    </submittedName>
</protein>
<evidence type="ECO:0000313" key="3">
    <source>
        <dbReference type="Proteomes" id="UP000095085"/>
    </source>
</evidence>
<dbReference type="Proteomes" id="UP000095085">
    <property type="component" value="Unassembled WGS sequence"/>
</dbReference>
<dbReference type="AlphaFoldDB" id="A0A1E4RTC9"/>
<organism evidence="2 3">
    <name type="scientific">Hyphopichia burtonii NRRL Y-1933</name>
    <dbReference type="NCBI Taxonomy" id="984485"/>
    <lineage>
        <taxon>Eukaryota</taxon>
        <taxon>Fungi</taxon>
        <taxon>Dikarya</taxon>
        <taxon>Ascomycota</taxon>
        <taxon>Saccharomycotina</taxon>
        <taxon>Pichiomycetes</taxon>
        <taxon>Debaryomycetaceae</taxon>
        <taxon>Hyphopichia</taxon>
    </lineage>
</organism>
<dbReference type="RefSeq" id="XP_020079596.1">
    <property type="nucleotide sequence ID" value="XM_020223422.1"/>
</dbReference>
<reference evidence="3" key="1">
    <citation type="submission" date="2016-05" db="EMBL/GenBank/DDBJ databases">
        <title>Comparative genomics of biotechnologically important yeasts.</title>
        <authorList>
            <consortium name="DOE Joint Genome Institute"/>
            <person name="Riley R."/>
            <person name="Haridas S."/>
            <person name="Wolfe K.H."/>
            <person name="Lopes M.R."/>
            <person name="Hittinger C.T."/>
            <person name="Goker M."/>
            <person name="Salamov A."/>
            <person name="Wisecaver J."/>
            <person name="Long T.M."/>
            <person name="Aerts A.L."/>
            <person name="Barry K."/>
            <person name="Choi C."/>
            <person name="Clum A."/>
            <person name="Coughlan A.Y."/>
            <person name="Deshpande S."/>
            <person name="Douglass A.P."/>
            <person name="Hanson S.J."/>
            <person name="Klenk H.-P."/>
            <person name="Labutti K."/>
            <person name="Lapidus A."/>
            <person name="Lindquist E."/>
            <person name="Lipzen A."/>
            <person name="Meier-Kolthoff J.P."/>
            <person name="Ohm R.A."/>
            <person name="Otillar R.P."/>
            <person name="Pangilinan J."/>
            <person name="Peng Y."/>
            <person name="Rokas A."/>
            <person name="Rosa C.A."/>
            <person name="Scheuner C."/>
            <person name="Sibirny A.A."/>
            <person name="Slot J.C."/>
            <person name="Stielow J.B."/>
            <person name="Sun H."/>
            <person name="Kurtzman C.P."/>
            <person name="Blackwell M."/>
            <person name="Grigoriev I.V."/>
            <person name="Jeffries T.W."/>
        </authorList>
    </citation>
    <scope>NUCLEOTIDE SEQUENCE [LARGE SCALE GENOMIC DNA]</scope>
    <source>
        <strain evidence="3">NRRL Y-1933</strain>
    </source>
</reference>
<evidence type="ECO:0000256" key="1">
    <source>
        <dbReference type="SAM" id="MobiDB-lite"/>
    </source>
</evidence>